<name>X1C5V3_9ZZZZ</name>
<evidence type="ECO:0000313" key="1">
    <source>
        <dbReference type="EMBL" id="GAH03441.1"/>
    </source>
</evidence>
<dbReference type="AlphaFoldDB" id="X1C5V3"/>
<organism evidence="1">
    <name type="scientific">marine sediment metagenome</name>
    <dbReference type="NCBI Taxonomy" id="412755"/>
    <lineage>
        <taxon>unclassified sequences</taxon>
        <taxon>metagenomes</taxon>
        <taxon>ecological metagenomes</taxon>
    </lineage>
</organism>
<comment type="caution">
    <text evidence="1">The sequence shown here is derived from an EMBL/GenBank/DDBJ whole genome shotgun (WGS) entry which is preliminary data.</text>
</comment>
<reference evidence="1" key="1">
    <citation type="journal article" date="2014" name="Front. Microbiol.">
        <title>High frequency of phylogenetically diverse reductive dehalogenase-homologous genes in deep subseafloor sedimentary metagenomes.</title>
        <authorList>
            <person name="Kawai M."/>
            <person name="Futagami T."/>
            <person name="Toyoda A."/>
            <person name="Takaki Y."/>
            <person name="Nishi S."/>
            <person name="Hori S."/>
            <person name="Arai W."/>
            <person name="Tsubouchi T."/>
            <person name="Morono Y."/>
            <person name="Uchiyama I."/>
            <person name="Ito T."/>
            <person name="Fujiyama A."/>
            <person name="Inagaki F."/>
            <person name="Takami H."/>
        </authorList>
    </citation>
    <scope>NUCLEOTIDE SEQUENCE</scope>
    <source>
        <strain evidence="1">Expedition CK06-06</strain>
    </source>
</reference>
<accession>X1C5V3</accession>
<sequence>MIKKLKYLKMNPYNCLVIDGISLAVILNEN</sequence>
<proteinExistence type="predicted"/>
<protein>
    <submittedName>
        <fullName evidence="1">Uncharacterized protein</fullName>
    </submittedName>
</protein>
<gene>
    <name evidence="1" type="ORF">S01H4_39968</name>
</gene>
<dbReference type="EMBL" id="BART01021719">
    <property type="protein sequence ID" value="GAH03441.1"/>
    <property type="molecule type" value="Genomic_DNA"/>
</dbReference>
<feature type="non-terminal residue" evidence="1">
    <location>
        <position position="30"/>
    </location>
</feature>